<dbReference type="OrthoDB" id="10020858at2759"/>
<dbReference type="EnsemblMetazoa" id="AAEL020329-RA">
    <property type="protein sequence ID" value="AAEL020329-PA"/>
    <property type="gene ID" value="AAEL020329"/>
</dbReference>
<protein>
    <submittedName>
        <fullName evidence="2">Uncharacterized protein</fullName>
    </submittedName>
</protein>
<feature type="compositionally biased region" description="Low complexity" evidence="1">
    <location>
        <begin position="29"/>
        <end position="47"/>
    </location>
</feature>
<sequence length="490" mass="55413">MDQEAFLTPRKISQNAFNAAGKSTARAHSPSFKPYSPKSPKSLSRSSAGTSRINLLPVIRTPPSRMLKVFDSPTFFQRPSIPQTGSVTQFEWCLDGVSYLGPANVEAHETEFLTAIDSFMGRKFKQKRDGVAQTVLTFPSILPKEVEDKLASCFSFHYNQQQEHEVEQQEHEVEQQEPDVIIHHDPRDALRRKLFNCSADSTVSENPDQDDSLDHLDIHSLSPAPVSPDVNEKCVQNLKRSRCFGSQEIEIDPDNISLSSVVDNDTESFGALSPISKISTSPSPLKRSTNSTTHDAILRSTPEKQTDLTVDFTEEDQLSSLVSQYLTTPEKQTDLTVDFTEEDHLSSLVSQYPTTPLRHTSRERRPNRKNLSRSFLLYSEEDRFEEEQQLSKEFHQRSFVDISRDKENIDNAKGIRRLAKSDSETSSGKNVYHMDIGFNEEETRTNQETNVAMQSEYCEGDQQTPQRFEITKCPPGPILTVQPPSPRVAR</sequence>
<name>A0A6I8TLX4_AEDAE</name>
<evidence type="ECO:0000313" key="3">
    <source>
        <dbReference type="Proteomes" id="UP000008820"/>
    </source>
</evidence>
<evidence type="ECO:0000256" key="1">
    <source>
        <dbReference type="SAM" id="MobiDB-lite"/>
    </source>
</evidence>
<reference evidence="2" key="2">
    <citation type="submission" date="2020-05" db="UniProtKB">
        <authorList>
            <consortium name="EnsemblMetazoa"/>
        </authorList>
    </citation>
    <scope>IDENTIFICATION</scope>
    <source>
        <strain evidence="2">LVP_AGWG</strain>
    </source>
</reference>
<gene>
    <name evidence="2" type="primary">5577009</name>
</gene>
<organism evidence="2 3">
    <name type="scientific">Aedes aegypti</name>
    <name type="common">Yellowfever mosquito</name>
    <name type="synonym">Culex aegypti</name>
    <dbReference type="NCBI Taxonomy" id="7159"/>
    <lineage>
        <taxon>Eukaryota</taxon>
        <taxon>Metazoa</taxon>
        <taxon>Ecdysozoa</taxon>
        <taxon>Arthropoda</taxon>
        <taxon>Hexapoda</taxon>
        <taxon>Insecta</taxon>
        <taxon>Pterygota</taxon>
        <taxon>Neoptera</taxon>
        <taxon>Endopterygota</taxon>
        <taxon>Diptera</taxon>
        <taxon>Nematocera</taxon>
        <taxon>Culicoidea</taxon>
        <taxon>Culicidae</taxon>
        <taxon>Culicinae</taxon>
        <taxon>Aedini</taxon>
        <taxon>Aedes</taxon>
        <taxon>Stegomyia</taxon>
    </lineage>
</organism>
<reference evidence="2 3" key="1">
    <citation type="submission" date="2017-06" db="EMBL/GenBank/DDBJ databases">
        <title>Aedes aegypti genome working group (AGWG) sequencing and assembly.</title>
        <authorList>
            <consortium name="Aedes aegypti Genome Working Group (AGWG)"/>
            <person name="Matthews B.J."/>
        </authorList>
    </citation>
    <scope>NUCLEOTIDE SEQUENCE [LARGE SCALE GENOMIC DNA]</scope>
    <source>
        <strain evidence="2 3">LVP_AGWG</strain>
    </source>
</reference>
<dbReference type="Proteomes" id="UP000008820">
    <property type="component" value="Chromosome 1"/>
</dbReference>
<evidence type="ECO:0000313" key="2">
    <source>
        <dbReference type="EnsemblMetazoa" id="AAEL020329-PA"/>
    </source>
</evidence>
<proteinExistence type="predicted"/>
<dbReference type="FunCoup" id="A0A6I8TLX4">
    <property type="interactions" value="253"/>
</dbReference>
<feature type="region of interest" description="Disordered" evidence="1">
    <location>
        <begin position="1"/>
        <end position="48"/>
    </location>
</feature>
<accession>A0A6I8TLX4</accession>
<feature type="region of interest" description="Disordered" evidence="1">
    <location>
        <begin position="201"/>
        <end position="230"/>
    </location>
</feature>
<dbReference type="AlphaFoldDB" id="A0A6I8TLX4"/>
<keyword evidence="3" id="KW-1185">Reference proteome</keyword>
<dbReference type="InParanoid" id="A0A6I8TLX4"/>